<gene>
    <name evidence="3" type="ORF">GA0070607_0402</name>
</gene>
<keyword evidence="4" id="KW-1185">Reference proteome</keyword>
<dbReference type="OrthoDB" id="9813282at2"/>
<dbReference type="CDD" id="cd03443">
    <property type="entry name" value="PaaI_thioesterase"/>
    <property type="match status" value="1"/>
</dbReference>
<dbReference type="InterPro" id="IPR006683">
    <property type="entry name" value="Thioestr_dom"/>
</dbReference>
<feature type="domain" description="Thioesterase" evidence="2">
    <location>
        <begin position="78"/>
        <end position="156"/>
    </location>
</feature>
<evidence type="ECO:0000259" key="2">
    <source>
        <dbReference type="Pfam" id="PF03061"/>
    </source>
</evidence>
<dbReference type="AlphaFoldDB" id="A0A1C4UB87"/>
<dbReference type="NCBIfam" id="TIGR00369">
    <property type="entry name" value="unchar_dom_1"/>
    <property type="match status" value="1"/>
</dbReference>
<accession>A0A1C4UB87</accession>
<dbReference type="PANTHER" id="PTHR43240:SF1">
    <property type="entry name" value="BLR5584 PROTEIN"/>
    <property type="match status" value="1"/>
</dbReference>
<dbReference type="PANTHER" id="PTHR43240">
    <property type="entry name" value="1,4-DIHYDROXY-2-NAPHTHOYL-COA THIOESTERASE 1"/>
    <property type="match status" value="1"/>
</dbReference>
<dbReference type="GO" id="GO:0005829">
    <property type="term" value="C:cytosol"/>
    <property type="evidence" value="ECO:0007669"/>
    <property type="project" value="TreeGrafter"/>
</dbReference>
<protein>
    <submittedName>
        <fullName evidence="3">Uncharacterized domain 1-containing protein</fullName>
    </submittedName>
</protein>
<dbReference type="Proteomes" id="UP000198243">
    <property type="component" value="Chromosome I"/>
</dbReference>
<dbReference type="InterPro" id="IPR003736">
    <property type="entry name" value="PAAI_dom"/>
</dbReference>
<evidence type="ECO:0000313" key="4">
    <source>
        <dbReference type="Proteomes" id="UP000198243"/>
    </source>
</evidence>
<name>A0A1C4UB87_9ACTN</name>
<proteinExistence type="predicted"/>
<sequence length="171" mass="18193">MTQTQEPTRSRTFTWSDPAANAAQVGRRAGLDMLRAMIAGELAAPPVMHLMDMARMEADEGRVTVELVPQEFHYNPLGSVHGGVISTLLDTAAGCAVHTTLPAGVGYTSLDLSVKFLRPVTVASGILRCEGTVLQRGRRTALAEARLTDAGDRLVAHATSTCLLFPLDPPA</sequence>
<keyword evidence="1" id="KW-0378">Hydrolase</keyword>
<dbReference type="GO" id="GO:0061522">
    <property type="term" value="F:1,4-dihydroxy-2-naphthoyl-CoA thioesterase activity"/>
    <property type="evidence" value="ECO:0007669"/>
    <property type="project" value="TreeGrafter"/>
</dbReference>
<dbReference type="SUPFAM" id="SSF54637">
    <property type="entry name" value="Thioesterase/thiol ester dehydrase-isomerase"/>
    <property type="match status" value="1"/>
</dbReference>
<evidence type="ECO:0000256" key="1">
    <source>
        <dbReference type="ARBA" id="ARBA00022801"/>
    </source>
</evidence>
<organism evidence="3 4">
    <name type="scientific">Micromonospora coriariae</name>
    <dbReference type="NCBI Taxonomy" id="285665"/>
    <lineage>
        <taxon>Bacteria</taxon>
        <taxon>Bacillati</taxon>
        <taxon>Actinomycetota</taxon>
        <taxon>Actinomycetes</taxon>
        <taxon>Micromonosporales</taxon>
        <taxon>Micromonosporaceae</taxon>
        <taxon>Micromonospora</taxon>
    </lineage>
</organism>
<dbReference type="Pfam" id="PF03061">
    <property type="entry name" value="4HBT"/>
    <property type="match status" value="1"/>
</dbReference>
<reference evidence="4" key="1">
    <citation type="submission" date="2016-06" db="EMBL/GenBank/DDBJ databases">
        <authorList>
            <person name="Varghese N."/>
            <person name="Submissions Spin"/>
        </authorList>
    </citation>
    <scope>NUCLEOTIDE SEQUENCE [LARGE SCALE GENOMIC DNA]</scope>
    <source>
        <strain evidence="4">DSM 44875</strain>
    </source>
</reference>
<dbReference type="Gene3D" id="3.10.129.10">
    <property type="entry name" value="Hotdog Thioesterase"/>
    <property type="match status" value="1"/>
</dbReference>
<dbReference type="InterPro" id="IPR029069">
    <property type="entry name" value="HotDog_dom_sf"/>
</dbReference>
<dbReference type="EMBL" id="LT607412">
    <property type="protein sequence ID" value="SCE68917.1"/>
    <property type="molecule type" value="Genomic_DNA"/>
</dbReference>
<dbReference type="RefSeq" id="WP_089016620.1">
    <property type="nucleotide sequence ID" value="NZ_LT607412.1"/>
</dbReference>
<evidence type="ECO:0000313" key="3">
    <source>
        <dbReference type="EMBL" id="SCE68917.1"/>
    </source>
</evidence>